<dbReference type="PANTHER" id="PTHR35984">
    <property type="entry name" value="PERIPLASMIC SERINE PROTEASE"/>
    <property type="match status" value="1"/>
</dbReference>
<dbReference type="GO" id="GO:0016020">
    <property type="term" value="C:membrane"/>
    <property type="evidence" value="ECO:0007669"/>
    <property type="project" value="InterPro"/>
</dbReference>
<evidence type="ECO:0000313" key="2">
    <source>
        <dbReference type="Proteomes" id="UP000249066"/>
    </source>
</evidence>
<dbReference type="InterPro" id="IPR002825">
    <property type="entry name" value="Pept_S49_ser-pept_pro"/>
</dbReference>
<dbReference type="Proteomes" id="UP000249066">
    <property type="component" value="Unassembled WGS sequence"/>
</dbReference>
<dbReference type="EMBL" id="QFNN01000004">
    <property type="protein sequence ID" value="PZO91843.1"/>
    <property type="molecule type" value="Genomic_DNA"/>
</dbReference>
<dbReference type="PANTHER" id="PTHR35984:SF1">
    <property type="entry name" value="PERIPLASMIC SERINE PROTEASE"/>
    <property type="match status" value="1"/>
</dbReference>
<protein>
    <submittedName>
        <fullName evidence="1">Serine dehydrogenasease</fullName>
    </submittedName>
</protein>
<organism evidence="1 2">
    <name type="scientific">Sphingomonas sanxanigenens</name>
    <dbReference type="NCBI Taxonomy" id="397260"/>
    <lineage>
        <taxon>Bacteria</taxon>
        <taxon>Pseudomonadati</taxon>
        <taxon>Pseudomonadota</taxon>
        <taxon>Alphaproteobacteria</taxon>
        <taxon>Sphingomonadales</taxon>
        <taxon>Sphingomonadaceae</taxon>
        <taxon>Sphingomonas</taxon>
    </lineage>
</organism>
<dbReference type="InterPro" id="IPR029045">
    <property type="entry name" value="ClpP/crotonase-like_dom_sf"/>
</dbReference>
<evidence type="ECO:0000313" key="1">
    <source>
        <dbReference type="EMBL" id="PZO91843.1"/>
    </source>
</evidence>
<comment type="caution">
    <text evidence="1">The sequence shown here is derived from an EMBL/GenBank/DDBJ whole genome shotgun (WGS) entry which is preliminary data.</text>
</comment>
<dbReference type="Gene3D" id="3.90.226.10">
    <property type="entry name" value="2-enoyl-CoA Hydratase, Chain A, domain 1"/>
    <property type="match status" value="1"/>
</dbReference>
<sequence>MVPDLLDSSITELINQQAELLEDKLKCDVIFYHGSIYPQYFRHFRNFVEVVKNTSKRTESAVAIVLRTGGGSAETTERMVGVLRAHYDQVNFVIPDVAMSAGTIFCMAGDKIYMDYASSLGPIDPQVPTPDTGDYVPALGYLDKVAEITNKGALTPADVVLLKSIDLAKLALFEQGRDLSIDLLKKWLVQYKFKDWKVHRTTNPGAAVTDAEKADRAEEIARELANHKRWRSHGRNLDVVKLAELRIEIDDYSKDPDLTQAIRGYNDPLTGYVDRLKLPFYLHSRHVAF</sequence>
<name>A0A2W5AC89_9SPHN</name>
<reference evidence="1 2" key="1">
    <citation type="submission" date="2017-08" db="EMBL/GenBank/DDBJ databases">
        <title>Infants hospitalized years apart are colonized by the same room-sourced microbial strains.</title>
        <authorList>
            <person name="Brooks B."/>
            <person name="Olm M.R."/>
            <person name="Firek B.A."/>
            <person name="Baker R."/>
            <person name="Thomas B.C."/>
            <person name="Morowitz M.J."/>
            <person name="Banfield J.F."/>
        </authorList>
    </citation>
    <scope>NUCLEOTIDE SEQUENCE [LARGE SCALE GENOMIC DNA]</scope>
    <source>
        <strain evidence="1">S2_018_000_R2_101</strain>
    </source>
</reference>
<accession>A0A2W5AC89</accession>
<dbReference type="SUPFAM" id="SSF52096">
    <property type="entry name" value="ClpP/crotonase"/>
    <property type="match status" value="1"/>
</dbReference>
<dbReference type="Pfam" id="PF01972">
    <property type="entry name" value="SDH_protease"/>
    <property type="match status" value="1"/>
</dbReference>
<gene>
    <name evidence="1" type="ORF">DI623_01995</name>
</gene>
<proteinExistence type="predicted"/>
<dbReference type="AlphaFoldDB" id="A0A2W5AC89"/>